<dbReference type="InterPro" id="IPR036291">
    <property type="entry name" value="NAD(P)-bd_dom_sf"/>
</dbReference>
<dbReference type="Gene3D" id="3.40.50.720">
    <property type="entry name" value="NAD(P)-binding Rossmann-like Domain"/>
    <property type="match status" value="1"/>
</dbReference>
<keyword evidence="2" id="KW-0520">NAD</keyword>
<dbReference type="KEGG" id="mew:MSWAN_0550"/>
<dbReference type="SUPFAM" id="SSF51735">
    <property type="entry name" value="NAD(P)-binding Rossmann-fold domains"/>
    <property type="match status" value="1"/>
</dbReference>
<dbReference type="Gene3D" id="3.90.25.10">
    <property type="entry name" value="UDP-galactose 4-epimerase, domain 1"/>
    <property type="match status" value="1"/>
</dbReference>
<dbReference type="GO" id="GO:0008460">
    <property type="term" value="F:dTDP-glucose 4,6-dehydratase activity"/>
    <property type="evidence" value="ECO:0007669"/>
    <property type="project" value="UniProtKB-EC"/>
</dbReference>
<dbReference type="EMBL" id="CP002772">
    <property type="protein sequence ID" value="AEG17588.1"/>
    <property type="molecule type" value="Genomic_DNA"/>
</dbReference>
<dbReference type="Proteomes" id="UP000009231">
    <property type="component" value="Chromosome"/>
</dbReference>
<organism evidence="5 6">
    <name type="scientific">Methanobacterium paludis (strain DSM 25820 / JCM 18151 / SWAN1)</name>
    <dbReference type="NCBI Taxonomy" id="868131"/>
    <lineage>
        <taxon>Archaea</taxon>
        <taxon>Methanobacteriati</taxon>
        <taxon>Methanobacteriota</taxon>
        <taxon>Methanomada group</taxon>
        <taxon>Methanobacteria</taxon>
        <taxon>Methanobacteriales</taxon>
        <taxon>Methanobacteriaceae</taxon>
        <taxon>Methanobacterium</taxon>
    </lineage>
</organism>
<keyword evidence="6" id="KW-1185">Reference proteome</keyword>
<dbReference type="eggNOG" id="arCOG01371">
    <property type="taxonomic scope" value="Archaea"/>
</dbReference>
<evidence type="ECO:0000256" key="1">
    <source>
        <dbReference type="ARBA" id="ARBA00001911"/>
    </source>
</evidence>
<evidence type="ECO:0000313" key="5">
    <source>
        <dbReference type="EMBL" id="AEG17588.1"/>
    </source>
</evidence>
<dbReference type="GO" id="GO:0009225">
    <property type="term" value="P:nucleotide-sugar metabolic process"/>
    <property type="evidence" value="ECO:0007669"/>
    <property type="project" value="InterPro"/>
</dbReference>
<proteinExistence type="predicted"/>
<gene>
    <name evidence="5" type="ordered locus">MSWAN_0550</name>
</gene>
<dbReference type="CDD" id="cd05246">
    <property type="entry name" value="dTDP_GD_SDR_e"/>
    <property type="match status" value="1"/>
</dbReference>
<dbReference type="EC" id="4.2.1.46" evidence="5"/>
<dbReference type="Pfam" id="PF16363">
    <property type="entry name" value="GDP_Man_Dehyd"/>
    <property type="match status" value="1"/>
</dbReference>
<dbReference type="HOGENOM" id="CLU_007383_1_14_2"/>
<dbReference type="PANTHER" id="PTHR43000">
    <property type="entry name" value="DTDP-D-GLUCOSE 4,6-DEHYDRATASE-RELATED"/>
    <property type="match status" value="1"/>
</dbReference>
<dbReference type="GeneID" id="10668038"/>
<dbReference type="RefSeq" id="WP_013825090.1">
    <property type="nucleotide sequence ID" value="NC_015574.1"/>
</dbReference>
<evidence type="ECO:0000256" key="2">
    <source>
        <dbReference type="ARBA" id="ARBA00023027"/>
    </source>
</evidence>
<protein>
    <submittedName>
        <fullName evidence="5">dTDP-glucose 4,6-dehydratase</fullName>
        <ecNumber evidence="5">4.2.1.46</ecNumber>
    </submittedName>
</protein>
<accession>F6D553</accession>
<dbReference type="STRING" id="868131.MSWAN_0550"/>
<dbReference type="AlphaFoldDB" id="F6D553"/>
<feature type="domain" description="NAD(P)-binding" evidence="4">
    <location>
        <begin position="4"/>
        <end position="299"/>
    </location>
</feature>
<evidence type="ECO:0000256" key="3">
    <source>
        <dbReference type="ARBA" id="ARBA00023239"/>
    </source>
</evidence>
<dbReference type="InterPro" id="IPR005888">
    <property type="entry name" value="dTDP_Gluc_deHydtase"/>
</dbReference>
<comment type="cofactor">
    <cofactor evidence="1">
        <name>NAD(+)</name>
        <dbReference type="ChEBI" id="CHEBI:57540"/>
    </cofactor>
</comment>
<evidence type="ECO:0000259" key="4">
    <source>
        <dbReference type="Pfam" id="PF16363"/>
    </source>
</evidence>
<reference evidence="5 6" key="1">
    <citation type="journal article" date="2014" name="Int. J. Syst. Evol. Microbiol.">
        <title>Methanobacterium paludis sp. nov. and a novel strain of Methanobacterium lacus isolated from northern peatlands.</title>
        <authorList>
            <person name="Cadillo-Quiroz H."/>
            <person name="Brauer S.L."/>
            <person name="Goodson N."/>
            <person name="Yavitt J.B."/>
            <person name="Zinder S.H."/>
        </authorList>
    </citation>
    <scope>NUCLEOTIDE SEQUENCE [LARGE SCALE GENOMIC DNA]</scope>
    <source>
        <strain evidence="6">DSM 25820 / JCM 18151 / SWAN1</strain>
    </source>
</reference>
<dbReference type="InterPro" id="IPR016040">
    <property type="entry name" value="NAD(P)-bd_dom"/>
</dbReference>
<dbReference type="NCBIfam" id="TIGR01181">
    <property type="entry name" value="dTDP_gluc_dehyt"/>
    <property type="match status" value="1"/>
</dbReference>
<evidence type="ECO:0000313" key="6">
    <source>
        <dbReference type="Proteomes" id="UP000009231"/>
    </source>
</evidence>
<name>F6D553_METPW</name>
<keyword evidence="3 5" id="KW-0456">Lyase</keyword>
<sequence length="316" mass="35856">MKMLITGGAGFIGCNFVHHMIEKYDHELVVLDKLTYAANLDYLKDIKYKIEFVKGDIKDPEAVKTAMKDCDMVVNFAAETHVDRSIEDPGVFVKTDVLGTYNLLEHVRKYDVERYLQISTDEVYGSIDNGSFTEKSNIDPSSPYSASKAGADVLVSAYYKTYSTPTLITRSSNNFGPYQYPEKLIPLFIMNAMENKPLPVYGDGQNVRDWIYAPDNCRGIYTALTKGKLGEVYNIGGGNEKTNLEITHMILDILGKPESLIKFVDDRLGHDRRYSLDSTKLNGLGWKPEWEFKDALRETINWYKANPSMFLKFLKG</sequence>
<dbReference type="OrthoDB" id="4907at2157"/>